<dbReference type="InterPro" id="IPR023227">
    <property type="entry name" value="SAM_OH_AdoTrfase_C_sf"/>
</dbReference>
<dbReference type="PIRSF" id="PIRSF006779">
    <property type="entry name" value="UCP006779"/>
    <property type="match status" value="1"/>
</dbReference>
<dbReference type="Pfam" id="PF20257">
    <property type="entry name" value="SAM_HAT_C"/>
    <property type="match status" value="1"/>
</dbReference>
<keyword evidence="6" id="KW-1185">Reference proteome</keyword>
<evidence type="ECO:0000313" key="5">
    <source>
        <dbReference type="EMBL" id="OSS43112.1"/>
    </source>
</evidence>
<evidence type="ECO:0008006" key="7">
    <source>
        <dbReference type="Google" id="ProtNLM"/>
    </source>
</evidence>
<evidence type="ECO:0000259" key="4">
    <source>
        <dbReference type="Pfam" id="PF20257"/>
    </source>
</evidence>
<name>A0A1X4XZY9_9BACT</name>
<dbReference type="PANTHER" id="PTHR35092">
    <property type="entry name" value="CHLORINASE MJ1651"/>
    <property type="match status" value="1"/>
</dbReference>
<dbReference type="InterPro" id="IPR002747">
    <property type="entry name" value="SAM_OH_AdoTrfase"/>
</dbReference>
<evidence type="ECO:0000256" key="1">
    <source>
        <dbReference type="ARBA" id="ARBA00022691"/>
    </source>
</evidence>
<keyword evidence="1" id="KW-0949">S-adenosyl-L-methionine</keyword>
<protein>
    <recommendedName>
        <fullName evidence="7">Adenosyl-chloride synthase</fullName>
    </recommendedName>
</protein>
<proteinExistence type="inferred from homology"/>
<dbReference type="SUPFAM" id="SSF102522">
    <property type="entry name" value="Bacterial fluorinating enzyme, N-terminal domain"/>
    <property type="match status" value="1"/>
</dbReference>
<evidence type="ECO:0000256" key="2">
    <source>
        <dbReference type="ARBA" id="ARBA00024035"/>
    </source>
</evidence>
<feature type="domain" description="S-adenosyl-l-methionine hydroxide adenosyltransferase N-terminal" evidence="3">
    <location>
        <begin position="2"/>
        <end position="134"/>
    </location>
</feature>
<dbReference type="Gene3D" id="3.40.50.10790">
    <property type="entry name" value="S-adenosyl-l-methionine hydroxide adenosyltransferase, N-terminal"/>
    <property type="match status" value="1"/>
</dbReference>
<dbReference type="InterPro" id="IPR046469">
    <property type="entry name" value="SAM_HAT_N"/>
</dbReference>
<dbReference type="Gene3D" id="2.40.30.90">
    <property type="entry name" value="Bacterial fluorinating enzyme like"/>
    <property type="match status" value="1"/>
</dbReference>
<dbReference type="InterPro" id="IPR046470">
    <property type="entry name" value="SAM_HAT_C"/>
</dbReference>
<dbReference type="PANTHER" id="PTHR35092:SF1">
    <property type="entry name" value="CHLORINASE MJ1651"/>
    <property type="match status" value="1"/>
</dbReference>
<dbReference type="SUPFAM" id="SSF101852">
    <property type="entry name" value="Bacterial fluorinating enzyme, C-terminal domain"/>
    <property type="match status" value="1"/>
</dbReference>
<accession>A0A1X4XZY9</accession>
<sequence length="243" mass="27680">MFLSDFGYLDPYVGIVKGAIKSSCNVEIIDLSHNIDSFKLKSAQFILKHSYKYFPEGSIFLVVVDPEVGSFARPIVVKRKNYTFVGRDNGILTFDNDFKVFSVDEGFKDVSATFHARDVFAKIVCKIINKKINLTKIESFEKFNIEEVVFSKDEQKGEVLWIDKFGNIITNIKTNSNNYELVINGFTIEKKAQYYAEFKESFFAIEGSFGFLEIAKYQDSAAKILNVKIGNNVIVRSKNESNN</sequence>
<reference evidence="5 6" key="1">
    <citation type="journal article" date="2017" name="Front. Microbiol.">
        <title>Genome Sequence of Desulfurella amilsii Strain TR1 and Comparative Genomics of Desulfurellaceae Family.</title>
        <authorList>
            <person name="Florentino A.P."/>
            <person name="Stams A.J."/>
            <person name="Sanchez-Andrea I."/>
        </authorList>
    </citation>
    <scope>NUCLEOTIDE SEQUENCE [LARGE SCALE GENOMIC DNA]</scope>
    <source>
        <strain evidence="5 6">TR1</strain>
    </source>
</reference>
<gene>
    <name evidence="5" type="ORF">DESAMIL20_220</name>
</gene>
<dbReference type="InterPro" id="IPR023228">
    <property type="entry name" value="SAM_OH_AdoTrfase_N_sf"/>
</dbReference>
<comment type="caution">
    <text evidence="5">The sequence shown here is derived from an EMBL/GenBank/DDBJ whole genome shotgun (WGS) entry which is preliminary data.</text>
</comment>
<evidence type="ECO:0000313" key="6">
    <source>
        <dbReference type="Proteomes" id="UP000194141"/>
    </source>
</evidence>
<dbReference type="Pfam" id="PF01887">
    <property type="entry name" value="SAM_HAT_N"/>
    <property type="match status" value="1"/>
</dbReference>
<dbReference type="AlphaFoldDB" id="A0A1X4XZY9"/>
<organism evidence="5 6">
    <name type="scientific">Desulfurella amilsii</name>
    <dbReference type="NCBI Taxonomy" id="1562698"/>
    <lineage>
        <taxon>Bacteria</taxon>
        <taxon>Pseudomonadati</taxon>
        <taxon>Campylobacterota</taxon>
        <taxon>Desulfurellia</taxon>
        <taxon>Desulfurellales</taxon>
        <taxon>Desulfurellaceae</taxon>
        <taxon>Desulfurella</taxon>
    </lineage>
</organism>
<evidence type="ECO:0000259" key="3">
    <source>
        <dbReference type="Pfam" id="PF01887"/>
    </source>
</evidence>
<feature type="domain" description="S-adenosyl-l-methionine hydroxide adenosyltransferase C-terminal" evidence="4">
    <location>
        <begin position="157"/>
        <end position="233"/>
    </location>
</feature>
<dbReference type="STRING" id="1562698.DESAMIL20_220"/>
<dbReference type="EMBL" id="MDSU01000001">
    <property type="protein sequence ID" value="OSS43112.1"/>
    <property type="molecule type" value="Genomic_DNA"/>
</dbReference>
<dbReference type="Proteomes" id="UP000194141">
    <property type="component" value="Unassembled WGS sequence"/>
</dbReference>
<comment type="similarity">
    <text evidence="2">Belongs to the SAM hydrolase / SAM-dependent halogenase family.</text>
</comment>